<feature type="domain" description="SoxA A3" evidence="6">
    <location>
        <begin position="523"/>
        <end position="607"/>
    </location>
</feature>
<dbReference type="InterPro" id="IPR029043">
    <property type="entry name" value="GcvT/YgfZ_C"/>
</dbReference>
<evidence type="ECO:0000259" key="4">
    <source>
        <dbReference type="Pfam" id="PF07992"/>
    </source>
</evidence>
<dbReference type="PATRIC" id="fig|1489064.4.peg.3818"/>
<dbReference type="InterPro" id="IPR006222">
    <property type="entry name" value="GCVT_N"/>
</dbReference>
<feature type="domain" description="FAD/NAD(P)-binding" evidence="4">
    <location>
        <begin position="171"/>
        <end position="434"/>
    </location>
</feature>
<dbReference type="Gene3D" id="3.50.50.60">
    <property type="entry name" value="FAD/NAD(P)-binding domain"/>
    <property type="match status" value="2"/>
</dbReference>
<accession>A0A0H2MDT3</accession>
<dbReference type="InterPro" id="IPR023753">
    <property type="entry name" value="FAD/NAD-binding_dom"/>
</dbReference>
<name>A0A0H2MDT3_9PROT</name>
<dbReference type="Gene3D" id="3.30.1360.120">
    <property type="entry name" value="Probable tRNA modification gtpase trme, domain 1"/>
    <property type="match status" value="1"/>
</dbReference>
<comment type="caution">
    <text evidence="7">The sequence shown here is derived from an EMBL/GenBank/DDBJ whole genome shotgun (WGS) entry which is preliminary data.</text>
</comment>
<dbReference type="GO" id="GO:0008115">
    <property type="term" value="F:sarcosine oxidase activity"/>
    <property type="evidence" value="ECO:0007669"/>
    <property type="project" value="InterPro"/>
</dbReference>
<evidence type="ECO:0000259" key="6">
    <source>
        <dbReference type="Pfam" id="PF17806"/>
    </source>
</evidence>
<feature type="domain" description="Aminomethyltransferase C-terminal" evidence="5">
    <location>
        <begin position="913"/>
        <end position="998"/>
    </location>
</feature>
<evidence type="ECO:0000313" key="7">
    <source>
        <dbReference type="EMBL" id="KLN60518.1"/>
    </source>
</evidence>
<feature type="domain" description="GCVT N-terminal" evidence="3">
    <location>
        <begin position="622"/>
        <end position="893"/>
    </location>
</feature>
<dbReference type="SUPFAM" id="SSF51905">
    <property type="entry name" value="FAD/NAD(P)-binding domain"/>
    <property type="match status" value="1"/>
</dbReference>
<keyword evidence="2" id="KW-0560">Oxidoreductase</keyword>
<dbReference type="InterPro" id="IPR036188">
    <property type="entry name" value="FAD/NAD-bd_sf"/>
</dbReference>
<evidence type="ECO:0000259" key="3">
    <source>
        <dbReference type="Pfam" id="PF01571"/>
    </source>
</evidence>
<dbReference type="InterPro" id="IPR041854">
    <property type="entry name" value="BFD-like_2Fe2S-bd_dom_sf"/>
</dbReference>
<evidence type="ECO:0000259" key="5">
    <source>
        <dbReference type="Pfam" id="PF08669"/>
    </source>
</evidence>
<evidence type="ECO:0000256" key="1">
    <source>
        <dbReference type="ARBA" id="ARBA00008609"/>
    </source>
</evidence>
<dbReference type="PRINTS" id="PR00368">
    <property type="entry name" value="FADPNR"/>
</dbReference>
<evidence type="ECO:0000256" key="2">
    <source>
        <dbReference type="ARBA" id="ARBA00023002"/>
    </source>
</evidence>
<dbReference type="PRINTS" id="PR00411">
    <property type="entry name" value="PNDRDTASEI"/>
</dbReference>
<dbReference type="Pfam" id="PF08669">
    <property type="entry name" value="GCV_T_C"/>
    <property type="match status" value="1"/>
</dbReference>
<proteinExistence type="inferred from homology"/>
<dbReference type="STRING" id="1489064.WH96_12475"/>
<protein>
    <submittedName>
        <fullName evidence="7">Sarcosine oxidase subunit alpha</fullName>
    </submittedName>
</protein>
<dbReference type="SUPFAM" id="SSF103025">
    <property type="entry name" value="Folate-binding domain"/>
    <property type="match status" value="1"/>
</dbReference>
<keyword evidence="8" id="KW-1185">Reference proteome</keyword>
<dbReference type="InterPro" id="IPR041117">
    <property type="entry name" value="SoxA_A3"/>
</dbReference>
<dbReference type="OrthoDB" id="5287468at2"/>
<organism evidence="7 8">
    <name type="scientific">Kiloniella spongiae</name>
    <dbReference type="NCBI Taxonomy" id="1489064"/>
    <lineage>
        <taxon>Bacteria</taxon>
        <taxon>Pseudomonadati</taxon>
        <taxon>Pseudomonadota</taxon>
        <taxon>Alphaproteobacteria</taxon>
        <taxon>Rhodospirillales</taxon>
        <taxon>Kiloniellaceae</taxon>
        <taxon>Kiloniella</taxon>
    </lineage>
</organism>
<dbReference type="InterPro" id="IPR006277">
    <property type="entry name" value="Sarcosine_oxidase_asu"/>
</dbReference>
<comment type="similarity">
    <text evidence="1">Belongs to the GcvT family.</text>
</comment>
<reference evidence="7 8" key="1">
    <citation type="submission" date="2015-03" db="EMBL/GenBank/DDBJ databases">
        <title>Genome Sequence of Kiloniella spongiae MEBiC09566, isolated from a marine sponge.</title>
        <authorList>
            <person name="Shao Z."/>
            <person name="Wang L."/>
            <person name="Li X."/>
        </authorList>
    </citation>
    <scope>NUCLEOTIDE SEQUENCE [LARGE SCALE GENOMIC DNA]</scope>
    <source>
        <strain evidence="7 8">MEBiC09566</strain>
    </source>
</reference>
<dbReference type="InterPro" id="IPR013977">
    <property type="entry name" value="GcvT_C"/>
</dbReference>
<dbReference type="Pfam" id="PF17806">
    <property type="entry name" value="SO_alpha_A3"/>
    <property type="match status" value="1"/>
</dbReference>
<dbReference type="GO" id="GO:0046653">
    <property type="term" value="P:tetrahydrofolate metabolic process"/>
    <property type="evidence" value="ECO:0007669"/>
    <property type="project" value="InterPro"/>
</dbReference>
<dbReference type="Pfam" id="PF07992">
    <property type="entry name" value="Pyr_redox_2"/>
    <property type="match status" value="1"/>
</dbReference>
<dbReference type="EMBL" id="LAQL01000007">
    <property type="protein sequence ID" value="KLN60518.1"/>
    <property type="molecule type" value="Genomic_DNA"/>
</dbReference>
<dbReference type="RefSeq" id="WP_047764484.1">
    <property type="nucleotide sequence ID" value="NZ_LAQL01000007.1"/>
</dbReference>
<dbReference type="AlphaFoldDB" id="A0A0H2MDT3"/>
<dbReference type="Gene3D" id="1.10.10.1100">
    <property type="entry name" value="BFD-like [2Fe-2S]-binding domain"/>
    <property type="match status" value="1"/>
</dbReference>
<dbReference type="InterPro" id="IPR027266">
    <property type="entry name" value="TrmE/GcvT-like"/>
</dbReference>
<dbReference type="NCBIfam" id="TIGR01372">
    <property type="entry name" value="soxA"/>
    <property type="match status" value="1"/>
</dbReference>
<dbReference type="Gene3D" id="3.10.20.440">
    <property type="entry name" value="2Fe-2S iron-sulphur cluster binding domain, sarcosine oxidase, alpha subunit, N-terminal domain"/>
    <property type="match status" value="1"/>
</dbReference>
<dbReference type="PANTHER" id="PTHR43757:SF2">
    <property type="entry name" value="AMINOMETHYLTRANSFERASE, MITOCHONDRIAL"/>
    <property type="match status" value="1"/>
</dbReference>
<gene>
    <name evidence="7" type="ORF">WH96_12475</name>
</gene>
<dbReference type="Pfam" id="PF13510">
    <property type="entry name" value="Fer2_4"/>
    <property type="match status" value="1"/>
</dbReference>
<dbReference type="PIRSF" id="PIRSF037980">
    <property type="entry name" value="SoxA"/>
    <property type="match status" value="1"/>
</dbReference>
<dbReference type="Proteomes" id="UP000035444">
    <property type="component" value="Unassembled WGS sequence"/>
</dbReference>
<sequence length="1006" mass="110544">MTEKFRTTQGTRVDRSNVINFTFNGKSYTGAKGDTLASALVANGVHLVGRSFKTHRPRGILTAGSEEPNAIIQLETGPRSEPNVRATQVELYEGLTAKSVNCWPSVNFDLAAVNSVASRIFVAGFYYKTFMDPKSMWMTVYEPIIRRMAGLGVLPREKDPDTYDHMNEFCEVMVVGAGPAGLSAALEAGRSGARVVLCDEQPEFGGSLLNTKQIIDGKPAQEWVDAAVAELEAMDNVRLLKRANAFGYYDHNYITVHERRTDHFGPGAKSGLSKHRIWHFRSKQVVLATGSHERPLVFADNDRPGIMLANAGQTYANRYGALPGRRGVIFTNNDSAYSVAIDLVDAGMDIPTIIDLREIADGDLPNAARQKGIEVLTGSGIVATLGRKRVTGVEVATVSSDGSRITGNKRKIDCDTILTSGGWNPAVHLFSQSIGKLRYDEEKICFVPNISAQNERTVGACKGAFDLQSALDEGAAAGAAAAKDTGFGKGKAKASPKALVIEEKAIKAYWVVPTDHPVGQGKRKHYVDYQHDVTAADIMLAAREGMHSVEHMKRYTTTGMATDQGKLSNVNGLAILSSQLEKDIPKVGTTTFRPPYTPVNFGALAGRGINGDLADPVRRTSMYGWHLENGAAFEPVGQWQRAWYYPKAGEDMDAAVTRETAALRDGVGILDASTLGKIDIQGKDAAKFLNLVYTNAWLKLPVGSCRYGFMLKEDGMVFDDGVTSRLGENHFHMTTTTGGAAGVLDWLEEYLQTEWPDLEVYCTSVTEEWSTLSIGGPKARQLLEELAPEMDFSNEAFPFMTWREGEVAGVPARVFRISFTGDLSYEINVRNWHGLHLWKKCMELGEKYDITPYGTETMHVLRAEKGFVIIGQETDGTQTPQDLGMDWIVAKKKGDFIGRRSFTRADTAREDRKQLVGLVTENPKEVLEEGAQLTYERVNPTPAPMVGHVTSSYWSPNLEHSIAMALVKDGHNRMGQWIYAHDRGKVTKVKIVSPVFYDPKGERRDG</sequence>
<dbReference type="InterPro" id="IPR028896">
    <property type="entry name" value="GcvT/YgfZ/DmdA"/>
</dbReference>
<dbReference type="InterPro" id="IPR042204">
    <property type="entry name" value="2Fe-2S-bd_N"/>
</dbReference>
<dbReference type="Pfam" id="PF01571">
    <property type="entry name" value="GCV_T"/>
    <property type="match status" value="1"/>
</dbReference>
<dbReference type="SUPFAM" id="SSF101790">
    <property type="entry name" value="Aminomethyltransferase beta-barrel domain"/>
    <property type="match status" value="1"/>
</dbReference>
<dbReference type="PANTHER" id="PTHR43757">
    <property type="entry name" value="AMINOMETHYLTRANSFERASE"/>
    <property type="match status" value="1"/>
</dbReference>
<evidence type="ECO:0000313" key="8">
    <source>
        <dbReference type="Proteomes" id="UP000035444"/>
    </source>
</evidence>